<dbReference type="Gene3D" id="1.10.510.10">
    <property type="entry name" value="Transferase(Phosphotransferase) domain 1"/>
    <property type="match status" value="1"/>
</dbReference>
<keyword evidence="3" id="KW-0723">Serine/threonine-protein kinase</keyword>
<dbReference type="OrthoDB" id="780646at2759"/>
<dbReference type="Pfam" id="PF00069">
    <property type="entry name" value="Pkinase"/>
    <property type="match status" value="1"/>
</dbReference>
<evidence type="ECO:0000259" key="19">
    <source>
        <dbReference type="PROSITE" id="PS50011"/>
    </source>
</evidence>
<feature type="signal peptide" evidence="18">
    <location>
        <begin position="1"/>
        <end position="30"/>
    </location>
</feature>
<feature type="transmembrane region" description="Helical" evidence="17">
    <location>
        <begin position="226"/>
        <end position="252"/>
    </location>
</feature>
<dbReference type="PANTHER" id="PTHR47989:SF62">
    <property type="entry name" value="OS05G0423500 PROTEIN"/>
    <property type="match status" value="1"/>
</dbReference>
<dbReference type="PROSITE" id="PS00108">
    <property type="entry name" value="PROTEIN_KINASE_ST"/>
    <property type="match status" value="1"/>
</dbReference>
<keyword evidence="7 16" id="KW-0547">Nucleotide-binding</keyword>
<evidence type="ECO:0000256" key="11">
    <source>
        <dbReference type="ARBA" id="ARBA00023136"/>
    </source>
</evidence>
<dbReference type="Gene3D" id="3.30.200.20">
    <property type="entry name" value="Phosphorylase Kinase, domain 1"/>
    <property type="match status" value="1"/>
</dbReference>
<dbReference type="GO" id="GO:0016020">
    <property type="term" value="C:membrane"/>
    <property type="evidence" value="ECO:0007669"/>
    <property type="project" value="UniProtKB-SubCell"/>
</dbReference>
<feature type="chain" id="PRO_5015344719" description="non-specific serine/threonine protein kinase" evidence="18">
    <location>
        <begin position="31"/>
        <end position="619"/>
    </location>
</feature>
<dbReference type="InterPro" id="IPR011009">
    <property type="entry name" value="Kinase-like_dom_sf"/>
</dbReference>
<evidence type="ECO:0000256" key="13">
    <source>
        <dbReference type="ARBA" id="ARBA00023180"/>
    </source>
</evidence>
<evidence type="ECO:0000256" key="8">
    <source>
        <dbReference type="ARBA" id="ARBA00022777"/>
    </source>
</evidence>
<dbReference type="Gramene" id="PSS24902">
    <property type="protein sequence ID" value="PSS24902"/>
    <property type="gene ID" value="CEY00_Acc09462"/>
</dbReference>
<keyword evidence="11 17" id="KW-0472">Membrane</keyword>
<comment type="catalytic activity">
    <reaction evidence="15">
        <text>L-seryl-[protein] + ATP = O-phospho-L-seryl-[protein] + ADP + H(+)</text>
        <dbReference type="Rhea" id="RHEA:17989"/>
        <dbReference type="Rhea" id="RHEA-COMP:9863"/>
        <dbReference type="Rhea" id="RHEA-COMP:11604"/>
        <dbReference type="ChEBI" id="CHEBI:15378"/>
        <dbReference type="ChEBI" id="CHEBI:29999"/>
        <dbReference type="ChEBI" id="CHEBI:30616"/>
        <dbReference type="ChEBI" id="CHEBI:83421"/>
        <dbReference type="ChEBI" id="CHEBI:456216"/>
        <dbReference type="EC" id="2.7.11.1"/>
    </reaction>
</comment>
<gene>
    <name evidence="20" type="ORF">CEY00_Acc09462</name>
</gene>
<sequence>MRPPSLSNHHFLFIFLGLSFSSISCSKTMAYNPHCPLNFGILMGITKSFQSQVTSFDIEAKCQLIFAGTRVVRSEYLRATGYFSLSPNISEACWDSLQALVDHRLEGFDVRSTCGVQTSWISKSCLDINTRQEFEALIPEHALERVSSLCNQTLGSSSTCQSCRATLSCLQVAYFQGHDGNFSDCFWYPYMYAAAFANRFGPTDLETTKCLFALDRNSSAKHEKKLVFVVTGVVIGCAIGFFGAISVVWFLWRQHKNKRVSNKGLVGLGSFGERTTLVQFTLEQLKEASMNFSRKNLIGKGGYGNVFRGVLANGSQVALKRFKNSAVSGDESFTHEVEVIAGVRHVNLIGLRGYCMETDPMVGHQRIIVCDLMQNGSLYDHLFGFGETNKLTWPIRRKIALGTARGLAYLHNGAQPAIMHRDVKSSNILLDETFEPKLADFGFAKFTPYGFSHLSTKVAGTLGYVAPEYALYGQLTERSDVYSFGIVLLEILSGKQAVLAVENGEHLLLIDWAWSLVQKGQPLDVIEEGIPDMAPPEVMEKFVFVAVLCAHPTLHARPTMEQIVNILEMDFTTVISIPDHPVSLIENANDIERSLTRIDLGSISYADQWLSISGSGHSR</sequence>
<evidence type="ECO:0000256" key="7">
    <source>
        <dbReference type="ARBA" id="ARBA00022741"/>
    </source>
</evidence>
<evidence type="ECO:0000256" key="3">
    <source>
        <dbReference type="ARBA" id="ARBA00022527"/>
    </source>
</evidence>
<dbReference type="InterPro" id="IPR017441">
    <property type="entry name" value="Protein_kinase_ATP_BS"/>
</dbReference>
<keyword evidence="21" id="KW-1185">Reference proteome</keyword>
<keyword evidence="9 16" id="KW-0067">ATP-binding</keyword>
<evidence type="ECO:0000256" key="1">
    <source>
        <dbReference type="ARBA" id="ARBA00004479"/>
    </source>
</evidence>
<evidence type="ECO:0000256" key="5">
    <source>
        <dbReference type="ARBA" id="ARBA00022692"/>
    </source>
</evidence>
<reference evidence="21" key="2">
    <citation type="journal article" date="2018" name="BMC Genomics">
        <title>A manually annotated Actinidia chinensis var. chinensis (kiwifruit) genome highlights the challenges associated with draft genomes and gene prediction in plants.</title>
        <authorList>
            <person name="Pilkington S.M."/>
            <person name="Crowhurst R."/>
            <person name="Hilario E."/>
            <person name="Nardozza S."/>
            <person name="Fraser L."/>
            <person name="Peng Y."/>
            <person name="Gunaseelan K."/>
            <person name="Simpson R."/>
            <person name="Tahir J."/>
            <person name="Deroles S.C."/>
            <person name="Templeton K."/>
            <person name="Luo Z."/>
            <person name="Davy M."/>
            <person name="Cheng C."/>
            <person name="McNeilage M."/>
            <person name="Scaglione D."/>
            <person name="Liu Y."/>
            <person name="Zhang Q."/>
            <person name="Datson P."/>
            <person name="De Silva N."/>
            <person name="Gardiner S.E."/>
            <person name="Bassett H."/>
            <person name="Chagne D."/>
            <person name="McCallum J."/>
            <person name="Dzierzon H."/>
            <person name="Deng C."/>
            <person name="Wang Y.Y."/>
            <person name="Barron L."/>
            <person name="Manako K."/>
            <person name="Bowen J."/>
            <person name="Foster T.M."/>
            <person name="Erridge Z.A."/>
            <person name="Tiffin H."/>
            <person name="Waite C.N."/>
            <person name="Davies K.M."/>
            <person name="Grierson E.P."/>
            <person name="Laing W.A."/>
            <person name="Kirk R."/>
            <person name="Chen X."/>
            <person name="Wood M."/>
            <person name="Montefiori M."/>
            <person name="Brummell D.A."/>
            <person name="Schwinn K.E."/>
            <person name="Catanach A."/>
            <person name="Fullerton C."/>
            <person name="Li D."/>
            <person name="Meiyalaghan S."/>
            <person name="Nieuwenhuizen N."/>
            <person name="Read N."/>
            <person name="Prakash R."/>
            <person name="Hunter D."/>
            <person name="Zhang H."/>
            <person name="McKenzie M."/>
            <person name="Knabel M."/>
            <person name="Harris A."/>
            <person name="Allan A.C."/>
            <person name="Gleave A."/>
            <person name="Chen A."/>
            <person name="Janssen B.J."/>
            <person name="Plunkett B."/>
            <person name="Ampomah-Dwamena C."/>
            <person name="Voogd C."/>
            <person name="Leif D."/>
            <person name="Lafferty D."/>
            <person name="Souleyre E.J.F."/>
            <person name="Varkonyi-Gasic E."/>
            <person name="Gambi F."/>
            <person name="Hanley J."/>
            <person name="Yao J.L."/>
            <person name="Cheung J."/>
            <person name="David K.M."/>
            <person name="Warren B."/>
            <person name="Marsh K."/>
            <person name="Snowden K.C."/>
            <person name="Lin-Wang K."/>
            <person name="Brian L."/>
            <person name="Martinez-Sanchez M."/>
            <person name="Wang M."/>
            <person name="Ileperuma N."/>
            <person name="Macnee N."/>
            <person name="Campin R."/>
            <person name="McAtee P."/>
            <person name="Drummond R.S.M."/>
            <person name="Espley R.V."/>
            <person name="Ireland H.S."/>
            <person name="Wu R."/>
            <person name="Atkinson R.G."/>
            <person name="Karunairetnam S."/>
            <person name="Bulley S."/>
            <person name="Chunkath S."/>
            <person name="Hanley Z."/>
            <person name="Storey R."/>
            <person name="Thrimawithana A.H."/>
            <person name="Thomson S."/>
            <person name="David C."/>
            <person name="Testolin R."/>
            <person name="Huang H."/>
            <person name="Hellens R.P."/>
            <person name="Schaffer R.J."/>
        </authorList>
    </citation>
    <scope>NUCLEOTIDE SEQUENCE [LARGE SCALE GENOMIC DNA]</scope>
    <source>
        <strain evidence="21">cv. Red5</strain>
    </source>
</reference>
<dbReference type="Pfam" id="PF19160">
    <property type="entry name" value="SPARK"/>
    <property type="match status" value="1"/>
</dbReference>
<protein>
    <recommendedName>
        <fullName evidence="2">non-specific serine/threonine protein kinase</fullName>
        <ecNumber evidence="2">2.7.11.1</ecNumber>
    </recommendedName>
</protein>
<keyword evidence="8 20" id="KW-0418">Kinase</keyword>
<dbReference type="CDD" id="cd14066">
    <property type="entry name" value="STKc_IRAK"/>
    <property type="match status" value="1"/>
</dbReference>
<dbReference type="GO" id="GO:0004674">
    <property type="term" value="F:protein serine/threonine kinase activity"/>
    <property type="evidence" value="ECO:0007669"/>
    <property type="project" value="UniProtKB-KW"/>
</dbReference>
<dbReference type="FunFam" id="1.10.510.10:FF:000287">
    <property type="entry name" value="probable LRR receptor-like serine/threonine-protein kinase RKF3"/>
    <property type="match status" value="1"/>
</dbReference>
<evidence type="ECO:0000256" key="18">
    <source>
        <dbReference type="SAM" id="SignalP"/>
    </source>
</evidence>
<dbReference type="SMART" id="SM00220">
    <property type="entry name" value="S_TKc"/>
    <property type="match status" value="1"/>
</dbReference>
<dbReference type="InterPro" id="IPR008271">
    <property type="entry name" value="Ser/Thr_kinase_AS"/>
</dbReference>
<evidence type="ECO:0000256" key="17">
    <source>
        <dbReference type="SAM" id="Phobius"/>
    </source>
</evidence>
<organism evidence="20 21">
    <name type="scientific">Actinidia chinensis var. chinensis</name>
    <name type="common">Chinese soft-hair kiwi</name>
    <dbReference type="NCBI Taxonomy" id="1590841"/>
    <lineage>
        <taxon>Eukaryota</taxon>
        <taxon>Viridiplantae</taxon>
        <taxon>Streptophyta</taxon>
        <taxon>Embryophyta</taxon>
        <taxon>Tracheophyta</taxon>
        <taxon>Spermatophyta</taxon>
        <taxon>Magnoliopsida</taxon>
        <taxon>eudicotyledons</taxon>
        <taxon>Gunneridae</taxon>
        <taxon>Pentapetalae</taxon>
        <taxon>asterids</taxon>
        <taxon>Ericales</taxon>
        <taxon>Actinidiaceae</taxon>
        <taxon>Actinidia</taxon>
    </lineage>
</organism>
<dbReference type="Proteomes" id="UP000241394">
    <property type="component" value="Chromosome LG8"/>
</dbReference>
<dbReference type="InParanoid" id="A0A2R6RBG5"/>
<evidence type="ECO:0000256" key="2">
    <source>
        <dbReference type="ARBA" id="ARBA00012513"/>
    </source>
</evidence>
<keyword evidence="4" id="KW-0808">Transferase</keyword>
<evidence type="ECO:0000256" key="12">
    <source>
        <dbReference type="ARBA" id="ARBA00023170"/>
    </source>
</evidence>
<name>A0A2R6RBG5_ACTCC</name>
<evidence type="ECO:0000313" key="20">
    <source>
        <dbReference type="EMBL" id="PSS24902.1"/>
    </source>
</evidence>
<evidence type="ECO:0000256" key="10">
    <source>
        <dbReference type="ARBA" id="ARBA00022989"/>
    </source>
</evidence>
<keyword evidence="10 17" id="KW-1133">Transmembrane helix</keyword>
<feature type="domain" description="Protein kinase" evidence="19">
    <location>
        <begin position="292"/>
        <end position="572"/>
    </location>
</feature>
<dbReference type="GO" id="GO:0005524">
    <property type="term" value="F:ATP binding"/>
    <property type="evidence" value="ECO:0007669"/>
    <property type="project" value="UniProtKB-UniRule"/>
</dbReference>
<accession>A0A2R6RBG5</accession>
<evidence type="ECO:0000256" key="16">
    <source>
        <dbReference type="PROSITE-ProRule" id="PRU10141"/>
    </source>
</evidence>
<evidence type="ECO:0000313" key="21">
    <source>
        <dbReference type="Proteomes" id="UP000241394"/>
    </source>
</evidence>
<evidence type="ECO:0000256" key="15">
    <source>
        <dbReference type="ARBA" id="ARBA00048679"/>
    </source>
</evidence>
<evidence type="ECO:0000256" key="9">
    <source>
        <dbReference type="ARBA" id="ARBA00022840"/>
    </source>
</evidence>
<evidence type="ECO:0000256" key="6">
    <source>
        <dbReference type="ARBA" id="ARBA00022729"/>
    </source>
</evidence>
<reference evidence="20 21" key="1">
    <citation type="submission" date="2017-07" db="EMBL/GenBank/DDBJ databases">
        <title>An improved, manually edited Actinidia chinensis var. chinensis (kiwifruit) genome highlights the challenges associated with draft genomes and gene prediction in plants.</title>
        <authorList>
            <person name="Pilkington S."/>
            <person name="Crowhurst R."/>
            <person name="Hilario E."/>
            <person name="Nardozza S."/>
            <person name="Fraser L."/>
            <person name="Peng Y."/>
            <person name="Gunaseelan K."/>
            <person name="Simpson R."/>
            <person name="Tahir J."/>
            <person name="Deroles S."/>
            <person name="Templeton K."/>
            <person name="Luo Z."/>
            <person name="Davy M."/>
            <person name="Cheng C."/>
            <person name="Mcneilage M."/>
            <person name="Scaglione D."/>
            <person name="Liu Y."/>
            <person name="Zhang Q."/>
            <person name="Datson P."/>
            <person name="De Silva N."/>
            <person name="Gardiner S."/>
            <person name="Bassett H."/>
            <person name="Chagne D."/>
            <person name="Mccallum J."/>
            <person name="Dzierzon H."/>
            <person name="Deng C."/>
            <person name="Wang Y.-Y."/>
            <person name="Barron N."/>
            <person name="Manako K."/>
            <person name="Bowen J."/>
            <person name="Foster T."/>
            <person name="Erridge Z."/>
            <person name="Tiffin H."/>
            <person name="Waite C."/>
            <person name="Davies K."/>
            <person name="Grierson E."/>
            <person name="Laing W."/>
            <person name="Kirk R."/>
            <person name="Chen X."/>
            <person name="Wood M."/>
            <person name="Montefiori M."/>
            <person name="Brummell D."/>
            <person name="Schwinn K."/>
            <person name="Catanach A."/>
            <person name="Fullerton C."/>
            <person name="Li D."/>
            <person name="Meiyalaghan S."/>
            <person name="Nieuwenhuizen N."/>
            <person name="Read N."/>
            <person name="Prakash R."/>
            <person name="Hunter D."/>
            <person name="Zhang H."/>
            <person name="Mckenzie M."/>
            <person name="Knabel M."/>
            <person name="Harris A."/>
            <person name="Allan A."/>
            <person name="Chen A."/>
            <person name="Janssen B."/>
            <person name="Plunkett B."/>
            <person name="Dwamena C."/>
            <person name="Voogd C."/>
            <person name="Leif D."/>
            <person name="Lafferty D."/>
            <person name="Souleyre E."/>
            <person name="Varkonyi-Gasic E."/>
            <person name="Gambi F."/>
            <person name="Hanley J."/>
            <person name="Yao J.-L."/>
            <person name="Cheung J."/>
            <person name="David K."/>
            <person name="Warren B."/>
            <person name="Marsh K."/>
            <person name="Snowden K."/>
            <person name="Lin-Wang K."/>
            <person name="Brian L."/>
            <person name="Martinez-Sanchez M."/>
            <person name="Wang M."/>
            <person name="Ileperuma N."/>
            <person name="Macnee N."/>
            <person name="Campin R."/>
            <person name="Mcatee P."/>
            <person name="Drummond R."/>
            <person name="Espley R."/>
            <person name="Ireland H."/>
            <person name="Wu R."/>
            <person name="Atkinson R."/>
            <person name="Karunairetnam S."/>
            <person name="Bulley S."/>
            <person name="Chunkath S."/>
            <person name="Hanley Z."/>
            <person name="Storey R."/>
            <person name="Thrimawithana A."/>
            <person name="Thomson S."/>
            <person name="David C."/>
            <person name="Testolin R."/>
        </authorList>
    </citation>
    <scope>NUCLEOTIDE SEQUENCE [LARGE SCALE GENOMIC DNA]</scope>
    <source>
        <strain evidence="21">cv. Red5</strain>
        <tissue evidence="20">Young leaf</tissue>
    </source>
</reference>
<dbReference type="InterPro" id="IPR043891">
    <property type="entry name" value="SPARK"/>
</dbReference>
<evidence type="ECO:0000256" key="14">
    <source>
        <dbReference type="ARBA" id="ARBA00047899"/>
    </source>
</evidence>
<evidence type="ECO:0000256" key="4">
    <source>
        <dbReference type="ARBA" id="ARBA00022679"/>
    </source>
</evidence>
<dbReference type="EMBL" id="NKQK01000008">
    <property type="protein sequence ID" value="PSS24902.1"/>
    <property type="molecule type" value="Genomic_DNA"/>
</dbReference>
<comment type="subcellular location">
    <subcellularLocation>
        <location evidence="1">Membrane</location>
        <topology evidence="1">Single-pass type I membrane protein</topology>
    </subcellularLocation>
</comment>
<comment type="caution">
    <text evidence="20">The sequence shown here is derived from an EMBL/GenBank/DDBJ whole genome shotgun (WGS) entry which is preliminary data.</text>
</comment>
<dbReference type="EC" id="2.7.11.1" evidence="2"/>
<keyword evidence="12 20" id="KW-0675">Receptor</keyword>
<dbReference type="PROSITE" id="PS51257">
    <property type="entry name" value="PROKAR_LIPOPROTEIN"/>
    <property type="match status" value="1"/>
</dbReference>
<feature type="binding site" evidence="16">
    <location>
        <position position="320"/>
    </location>
    <ligand>
        <name>ATP</name>
        <dbReference type="ChEBI" id="CHEBI:30616"/>
    </ligand>
</feature>
<dbReference type="PANTHER" id="PTHR47989">
    <property type="entry name" value="OS01G0750732 PROTEIN"/>
    <property type="match status" value="1"/>
</dbReference>
<dbReference type="STRING" id="1590841.A0A2R6RBG5"/>
<dbReference type="PROSITE" id="PS50011">
    <property type="entry name" value="PROTEIN_KINASE_DOM"/>
    <property type="match status" value="1"/>
</dbReference>
<dbReference type="AlphaFoldDB" id="A0A2R6RBG5"/>
<keyword evidence="5 17" id="KW-0812">Transmembrane</keyword>
<keyword evidence="13" id="KW-0325">Glycoprotein</keyword>
<dbReference type="PROSITE" id="PS00107">
    <property type="entry name" value="PROTEIN_KINASE_ATP"/>
    <property type="match status" value="1"/>
</dbReference>
<proteinExistence type="predicted"/>
<dbReference type="InterPro" id="IPR000719">
    <property type="entry name" value="Prot_kinase_dom"/>
</dbReference>
<keyword evidence="6 18" id="KW-0732">Signal</keyword>
<comment type="catalytic activity">
    <reaction evidence="14">
        <text>L-threonyl-[protein] + ATP = O-phospho-L-threonyl-[protein] + ADP + H(+)</text>
        <dbReference type="Rhea" id="RHEA:46608"/>
        <dbReference type="Rhea" id="RHEA-COMP:11060"/>
        <dbReference type="Rhea" id="RHEA-COMP:11605"/>
        <dbReference type="ChEBI" id="CHEBI:15378"/>
        <dbReference type="ChEBI" id="CHEBI:30013"/>
        <dbReference type="ChEBI" id="CHEBI:30616"/>
        <dbReference type="ChEBI" id="CHEBI:61977"/>
        <dbReference type="ChEBI" id="CHEBI:456216"/>
        <dbReference type="EC" id="2.7.11.1"/>
    </reaction>
</comment>
<dbReference type="SUPFAM" id="SSF56112">
    <property type="entry name" value="Protein kinase-like (PK-like)"/>
    <property type="match status" value="1"/>
</dbReference>